<dbReference type="InterPro" id="IPR011250">
    <property type="entry name" value="OMP/PagP_B-barrel"/>
</dbReference>
<dbReference type="Proteomes" id="UP000664265">
    <property type="component" value="Unassembled WGS sequence"/>
</dbReference>
<evidence type="ECO:0000313" key="3">
    <source>
        <dbReference type="EMBL" id="MBO1363401.1"/>
    </source>
</evidence>
<reference evidence="3 4" key="1">
    <citation type="submission" date="2021-01" db="EMBL/GenBank/DDBJ databases">
        <title>Prevotella A2931 sp. nov.</title>
        <authorList>
            <person name="Buhl M."/>
            <person name="Oberhettinger P."/>
        </authorList>
    </citation>
    <scope>NUCLEOTIDE SEQUENCE [LARGE SCALE GENOMIC DNA]</scope>
    <source>
        <strain evidence="3 4">A2931</strain>
    </source>
</reference>
<sequence length="157" mass="17939">MKKFFLVLGMTLISFGVFAQKGNIELGLKLNYGTDDPNFGVGLVGRYQLDRHFRPELTLNYYPEENKVSAWDVNANLHYIFDITNRFKLYPLGGLGIMGYDAQWYGADFDKTHIGANLGGGLQFNITRELHLNAETYYQIVSDYDRAVMNVSLVYVF</sequence>
<evidence type="ECO:0000256" key="1">
    <source>
        <dbReference type="ARBA" id="ARBA00022729"/>
    </source>
</evidence>
<proteinExistence type="predicted"/>
<evidence type="ECO:0000313" key="4">
    <source>
        <dbReference type="Proteomes" id="UP000664265"/>
    </source>
</evidence>
<dbReference type="InterPro" id="IPR027385">
    <property type="entry name" value="Beta-barrel_OMP"/>
</dbReference>
<feature type="domain" description="Outer membrane protein beta-barrel" evidence="2">
    <location>
        <begin position="30"/>
        <end position="157"/>
    </location>
</feature>
<gene>
    <name evidence="3" type="ORF">JHU38_06375</name>
</gene>
<organism evidence="3 4">
    <name type="scientific">Prevotella illustrans</name>
    <dbReference type="NCBI Taxonomy" id="2800387"/>
    <lineage>
        <taxon>Bacteria</taxon>
        <taxon>Pseudomonadati</taxon>
        <taxon>Bacteroidota</taxon>
        <taxon>Bacteroidia</taxon>
        <taxon>Bacteroidales</taxon>
        <taxon>Prevotellaceae</taxon>
        <taxon>Prevotella</taxon>
    </lineage>
</organism>
<dbReference type="Gene3D" id="2.40.160.20">
    <property type="match status" value="1"/>
</dbReference>
<dbReference type="Pfam" id="PF13505">
    <property type="entry name" value="OMP_b-brl"/>
    <property type="match status" value="1"/>
</dbReference>
<dbReference type="SUPFAM" id="SSF56925">
    <property type="entry name" value="OMPA-like"/>
    <property type="match status" value="1"/>
</dbReference>
<keyword evidence="1" id="KW-0732">Signal</keyword>
<evidence type="ECO:0000259" key="2">
    <source>
        <dbReference type="Pfam" id="PF13505"/>
    </source>
</evidence>
<name>A0ABS3M5E2_9BACT</name>
<dbReference type="EMBL" id="JAERMS010000015">
    <property type="protein sequence ID" value="MBO1363401.1"/>
    <property type="molecule type" value="Genomic_DNA"/>
</dbReference>
<comment type="caution">
    <text evidence="3">The sequence shown here is derived from an EMBL/GenBank/DDBJ whole genome shotgun (WGS) entry which is preliminary data.</text>
</comment>
<accession>A0ABS3M5E2</accession>
<keyword evidence="4" id="KW-1185">Reference proteome</keyword>
<protein>
    <submittedName>
        <fullName evidence="3">Porin family protein</fullName>
    </submittedName>
</protein>